<dbReference type="EC" id="2.7.13.3" evidence="2"/>
<feature type="repeat" description="TPR" evidence="6">
    <location>
        <begin position="252"/>
        <end position="285"/>
    </location>
</feature>
<dbReference type="PROSITE" id="PS50005">
    <property type="entry name" value="TPR"/>
    <property type="match status" value="1"/>
</dbReference>
<evidence type="ECO:0000256" key="4">
    <source>
        <dbReference type="ARBA" id="ARBA00022679"/>
    </source>
</evidence>
<dbReference type="GO" id="GO:0000155">
    <property type="term" value="F:phosphorelay sensor kinase activity"/>
    <property type="evidence" value="ECO:0007669"/>
    <property type="project" value="InterPro"/>
</dbReference>
<dbReference type="GO" id="GO:0030295">
    <property type="term" value="F:protein kinase activator activity"/>
    <property type="evidence" value="ECO:0007669"/>
    <property type="project" value="TreeGrafter"/>
</dbReference>
<dbReference type="Gene3D" id="1.25.40.10">
    <property type="entry name" value="Tetratricopeptide repeat domain"/>
    <property type="match status" value="1"/>
</dbReference>
<dbReference type="InterPro" id="IPR003661">
    <property type="entry name" value="HisK_dim/P_dom"/>
</dbReference>
<evidence type="ECO:0000259" key="7">
    <source>
        <dbReference type="PROSITE" id="PS50109"/>
    </source>
</evidence>
<dbReference type="InterPro" id="IPR005467">
    <property type="entry name" value="His_kinase_dom"/>
</dbReference>
<organism evidence="8 9">
    <name type="scientific">Cytophaga hutchinsonii (strain ATCC 33406 / DSM 1761 / CIP 103989 / NBRC 15051 / NCIMB 9469 / D465)</name>
    <dbReference type="NCBI Taxonomy" id="269798"/>
    <lineage>
        <taxon>Bacteria</taxon>
        <taxon>Pseudomonadati</taxon>
        <taxon>Bacteroidota</taxon>
        <taxon>Cytophagia</taxon>
        <taxon>Cytophagales</taxon>
        <taxon>Cytophagaceae</taxon>
        <taxon>Cytophaga</taxon>
    </lineage>
</organism>
<dbReference type="Gene3D" id="1.10.287.130">
    <property type="match status" value="1"/>
</dbReference>
<dbReference type="Pfam" id="PF02518">
    <property type="entry name" value="HATPase_c"/>
    <property type="match status" value="1"/>
</dbReference>
<dbReference type="SUPFAM" id="SSF55874">
    <property type="entry name" value="ATPase domain of HSP90 chaperone/DNA topoisomerase II/histidine kinase"/>
    <property type="match status" value="1"/>
</dbReference>
<keyword evidence="3" id="KW-0597">Phosphoprotein</keyword>
<dbReference type="SMART" id="SM00387">
    <property type="entry name" value="HATPase_c"/>
    <property type="match status" value="1"/>
</dbReference>
<keyword evidence="9" id="KW-1185">Reference proteome</keyword>
<proteinExistence type="predicted"/>
<evidence type="ECO:0000313" key="8">
    <source>
        <dbReference type="EMBL" id="ABG58369.1"/>
    </source>
</evidence>
<dbReference type="Gene3D" id="3.30.565.10">
    <property type="entry name" value="Histidine kinase-like ATPase, C-terminal domain"/>
    <property type="match status" value="1"/>
</dbReference>
<comment type="catalytic activity">
    <reaction evidence="1">
        <text>ATP + protein L-histidine = ADP + protein N-phospho-L-histidine.</text>
        <dbReference type="EC" id="2.7.13.3"/>
    </reaction>
</comment>
<dbReference type="PROSITE" id="PS50109">
    <property type="entry name" value="HIS_KIN"/>
    <property type="match status" value="1"/>
</dbReference>
<dbReference type="InterPro" id="IPR050351">
    <property type="entry name" value="BphY/WalK/GraS-like"/>
</dbReference>
<dbReference type="PRINTS" id="PR00344">
    <property type="entry name" value="BCTRLSENSOR"/>
</dbReference>
<sequence>MPGKKQEVQEELLEEQLEKAYQGRINNIKESFAGVLSVLKTANTKKLERITARSHNYLGLLHMIQGNHIKSITHSRQALEYFQRVQSLKDIADAKFNIASSLYKTDNFHDGLKGLLECRQIYKSIGEGRSECRSLKSIATIYEYWSDVNKAFLIYQECIDLATRHGDLAMLSNVYNPMSGLYLKRGDIETATKLSDKSIAIKKKIKDERGLAYSIYGKGKVFFAQQKFAQAETYFLQSLELQQKFGDKLGAGMVLNKLGLTYVEQKKYLQAEKILKQAVSLAEKHNVKVNVYKSYYSLYTLYKLQHKESNALQCLEQFVLHKENNVQSHTSDIIRSYEAANEIYRLEKDTKAQIDYLEIVQKKNTELDSFFYRVSHDLKGPISSLLGLNELIEKEQFDGEALKYFNMYKKLSTRIDAIVMDLITITRISSDKIVPVKIDFMQLIEDCIHSYAYFDNFEHIQFNIEVEEGISFQSEWVIVNTILQNLIENSIKYMRHDVKKPYVFIQVYTQGQMLCIKVTDNGQGISEEYQEKIYEMFFRANDKADGSGLGLYILKRAVERLQGTVSLKSKPGKGAAFTVCIKGE</sequence>
<dbReference type="SUPFAM" id="SSF48452">
    <property type="entry name" value="TPR-like"/>
    <property type="match status" value="2"/>
</dbReference>
<dbReference type="EMBL" id="CP000383">
    <property type="protein sequence ID" value="ABG58369.1"/>
    <property type="molecule type" value="Genomic_DNA"/>
</dbReference>
<keyword evidence="5 8" id="KW-0418">Kinase</keyword>
<evidence type="ECO:0000256" key="2">
    <source>
        <dbReference type="ARBA" id="ARBA00012438"/>
    </source>
</evidence>
<dbReference type="Pfam" id="PF13424">
    <property type="entry name" value="TPR_12"/>
    <property type="match status" value="1"/>
</dbReference>
<dbReference type="InterPro" id="IPR019734">
    <property type="entry name" value="TPR_rpt"/>
</dbReference>
<reference evidence="8 9" key="1">
    <citation type="journal article" date="2007" name="Appl. Environ. Microbiol.">
        <title>Genome sequence of the cellulolytic gliding bacterium Cytophaga hutchinsonii.</title>
        <authorList>
            <person name="Xie G."/>
            <person name="Bruce D.C."/>
            <person name="Challacombe J.F."/>
            <person name="Chertkov O."/>
            <person name="Detter J.C."/>
            <person name="Gilna P."/>
            <person name="Han C.S."/>
            <person name="Lucas S."/>
            <person name="Misra M."/>
            <person name="Myers G.L."/>
            <person name="Richardson P."/>
            <person name="Tapia R."/>
            <person name="Thayer N."/>
            <person name="Thompson L.S."/>
            <person name="Brettin T.S."/>
            <person name="Henrissat B."/>
            <person name="Wilson D.B."/>
            <person name="McBride M.J."/>
        </authorList>
    </citation>
    <scope>NUCLEOTIDE SEQUENCE [LARGE SCALE GENOMIC DNA]</scope>
    <source>
        <strain evidence="9">ATCC 33406 / DSM 1761 / CIP 103989 / NBRC 15051 / NCIMB 9469 / D465</strain>
    </source>
</reference>
<name>A0A6N4SQ12_CYTH3</name>
<keyword evidence="4 8" id="KW-0808">Transferase</keyword>
<evidence type="ECO:0000256" key="3">
    <source>
        <dbReference type="ARBA" id="ARBA00022553"/>
    </source>
</evidence>
<dbReference type="InterPro" id="IPR003594">
    <property type="entry name" value="HATPase_dom"/>
</dbReference>
<dbReference type="CDD" id="cd00082">
    <property type="entry name" value="HisKA"/>
    <property type="match status" value="1"/>
</dbReference>
<dbReference type="GO" id="GO:0000156">
    <property type="term" value="F:phosphorelay response regulator activity"/>
    <property type="evidence" value="ECO:0007669"/>
    <property type="project" value="TreeGrafter"/>
</dbReference>
<dbReference type="Proteomes" id="UP000001822">
    <property type="component" value="Chromosome"/>
</dbReference>
<dbReference type="PANTHER" id="PTHR42878:SF15">
    <property type="entry name" value="BACTERIOPHYTOCHROME"/>
    <property type="match status" value="1"/>
</dbReference>
<dbReference type="Pfam" id="PF00512">
    <property type="entry name" value="HisKA"/>
    <property type="match status" value="1"/>
</dbReference>
<dbReference type="PANTHER" id="PTHR42878">
    <property type="entry name" value="TWO-COMPONENT HISTIDINE KINASE"/>
    <property type="match status" value="1"/>
</dbReference>
<protein>
    <recommendedName>
        <fullName evidence="2">histidine kinase</fullName>
        <ecNumber evidence="2">2.7.13.3</ecNumber>
    </recommendedName>
</protein>
<dbReference type="RefSeq" id="WP_011584484.1">
    <property type="nucleotide sequence ID" value="NC_008255.1"/>
</dbReference>
<dbReference type="AlphaFoldDB" id="A0A6N4SQ12"/>
<evidence type="ECO:0000313" key="9">
    <source>
        <dbReference type="Proteomes" id="UP000001822"/>
    </source>
</evidence>
<dbReference type="SMART" id="SM00388">
    <property type="entry name" value="HisKA"/>
    <property type="match status" value="1"/>
</dbReference>
<evidence type="ECO:0000256" key="6">
    <source>
        <dbReference type="PROSITE-ProRule" id="PRU00339"/>
    </source>
</evidence>
<accession>A0A6N4SQ12</accession>
<dbReference type="InterPro" id="IPR036890">
    <property type="entry name" value="HATPase_C_sf"/>
</dbReference>
<dbReference type="KEGG" id="chu:CHU_1092"/>
<gene>
    <name evidence="8" type="primary">arcB</name>
    <name evidence="8" type="ordered locus">CHU_1092</name>
</gene>
<evidence type="ECO:0000256" key="5">
    <source>
        <dbReference type="ARBA" id="ARBA00022777"/>
    </source>
</evidence>
<dbReference type="OrthoDB" id="9803982at2"/>
<dbReference type="GO" id="GO:0007234">
    <property type="term" value="P:osmosensory signaling via phosphorelay pathway"/>
    <property type="evidence" value="ECO:0007669"/>
    <property type="project" value="TreeGrafter"/>
</dbReference>
<evidence type="ECO:0000256" key="1">
    <source>
        <dbReference type="ARBA" id="ARBA00000085"/>
    </source>
</evidence>
<dbReference type="InterPro" id="IPR011990">
    <property type="entry name" value="TPR-like_helical_dom_sf"/>
</dbReference>
<dbReference type="InterPro" id="IPR036097">
    <property type="entry name" value="HisK_dim/P_sf"/>
</dbReference>
<dbReference type="SMART" id="SM00028">
    <property type="entry name" value="TPR"/>
    <property type="match status" value="6"/>
</dbReference>
<dbReference type="InterPro" id="IPR004358">
    <property type="entry name" value="Sig_transdc_His_kin-like_C"/>
</dbReference>
<dbReference type="SUPFAM" id="SSF47384">
    <property type="entry name" value="Homodimeric domain of signal transducing histidine kinase"/>
    <property type="match status" value="1"/>
</dbReference>
<feature type="domain" description="Histidine kinase" evidence="7">
    <location>
        <begin position="373"/>
        <end position="584"/>
    </location>
</feature>
<keyword evidence="6" id="KW-0802">TPR repeat</keyword>